<dbReference type="PANTHER" id="PTHR45453:SF1">
    <property type="entry name" value="PHOSPHATE REGULON SENSOR PROTEIN PHOR"/>
    <property type="match status" value="1"/>
</dbReference>
<keyword evidence="8 9" id="KW-0472">Membrane</keyword>
<dbReference type="FunFam" id="1.10.287.130:FF:000001">
    <property type="entry name" value="Two-component sensor histidine kinase"/>
    <property type="match status" value="1"/>
</dbReference>
<dbReference type="Pfam" id="PF00512">
    <property type="entry name" value="HisKA"/>
    <property type="match status" value="1"/>
</dbReference>
<dbReference type="InterPro" id="IPR036097">
    <property type="entry name" value="HisK_dim/P_sf"/>
</dbReference>
<dbReference type="InterPro" id="IPR005467">
    <property type="entry name" value="His_kinase_dom"/>
</dbReference>
<evidence type="ECO:0000256" key="7">
    <source>
        <dbReference type="ARBA" id="ARBA00023012"/>
    </source>
</evidence>
<dbReference type="GO" id="GO:0000155">
    <property type="term" value="F:phosphorelay sensor kinase activity"/>
    <property type="evidence" value="ECO:0007669"/>
    <property type="project" value="InterPro"/>
</dbReference>
<evidence type="ECO:0000256" key="9">
    <source>
        <dbReference type="SAM" id="Phobius"/>
    </source>
</evidence>
<dbReference type="InterPro" id="IPR050351">
    <property type="entry name" value="BphY/WalK/GraS-like"/>
</dbReference>
<dbReference type="InterPro" id="IPR003594">
    <property type="entry name" value="HATPase_dom"/>
</dbReference>
<dbReference type="PANTHER" id="PTHR45453">
    <property type="entry name" value="PHOSPHATE REGULON SENSOR PROTEIN PHOR"/>
    <property type="match status" value="1"/>
</dbReference>
<comment type="catalytic activity">
    <reaction evidence="1">
        <text>ATP + protein L-histidine = ADP + protein N-phospho-L-histidine.</text>
        <dbReference type="EC" id="2.7.13.3"/>
    </reaction>
</comment>
<keyword evidence="9" id="KW-0812">Transmembrane</keyword>
<gene>
    <name evidence="11" type="primary">arlS_3</name>
    <name evidence="11" type="ORF">ERS852471_03060</name>
</gene>
<dbReference type="PROSITE" id="PS50109">
    <property type="entry name" value="HIS_KIN"/>
    <property type="match status" value="1"/>
</dbReference>
<dbReference type="GO" id="GO:0005886">
    <property type="term" value="C:plasma membrane"/>
    <property type="evidence" value="ECO:0007669"/>
    <property type="project" value="TreeGrafter"/>
</dbReference>
<keyword evidence="9" id="KW-1133">Transmembrane helix</keyword>
<dbReference type="EMBL" id="CYZX01000027">
    <property type="protein sequence ID" value="CUP13258.1"/>
    <property type="molecule type" value="Genomic_DNA"/>
</dbReference>
<feature type="transmembrane region" description="Helical" evidence="9">
    <location>
        <begin position="25"/>
        <end position="44"/>
    </location>
</feature>
<accession>A0A174KTV9</accession>
<dbReference type="CDD" id="cd00075">
    <property type="entry name" value="HATPase"/>
    <property type="match status" value="1"/>
</dbReference>
<feature type="domain" description="Histidine kinase" evidence="10">
    <location>
        <begin position="201"/>
        <end position="417"/>
    </location>
</feature>
<protein>
    <recommendedName>
        <fullName evidence="3">histidine kinase</fullName>
        <ecNumber evidence="3">2.7.13.3</ecNumber>
    </recommendedName>
</protein>
<evidence type="ECO:0000256" key="4">
    <source>
        <dbReference type="ARBA" id="ARBA00022553"/>
    </source>
</evidence>
<dbReference type="Pfam" id="PF02518">
    <property type="entry name" value="HATPase_c"/>
    <property type="match status" value="1"/>
</dbReference>
<evidence type="ECO:0000256" key="1">
    <source>
        <dbReference type="ARBA" id="ARBA00000085"/>
    </source>
</evidence>
<evidence type="ECO:0000256" key="3">
    <source>
        <dbReference type="ARBA" id="ARBA00012438"/>
    </source>
</evidence>
<evidence type="ECO:0000256" key="8">
    <source>
        <dbReference type="ARBA" id="ARBA00023136"/>
    </source>
</evidence>
<dbReference type="SUPFAM" id="SSF55874">
    <property type="entry name" value="ATPase domain of HSP90 chaperone/DNA topoisomerase II/histidine kinase"/>
    <property type="match status" value="1"/>
</dbReference>
<dbReference type="AlphaFoldDB" id="A0A174KTV9"/>
<dbReference type="CDD" id="cd00082">
    <property type="entry name" value="HisKA"/>
    <property type="match status" value="1"/>
</dbReference>
<comment type="subcellular location">
    <subcellularLocation>
        <location evidence="2">Membrane</location>
    </subcellularLocation>
</comment>
<dbReference type="RefSeq" id="WP_055268061.1">
    <property type="nucleotide sequence ID" value="NZ_CABIXQ010000027.1"/>
</dbReference>
<dbReference type="PRINTS" id="PR00344">
    <property type="entry name" value="BCTRLSENSOR"/>
</dbReference>
<dbReference type="GO" id="GO:0004721">
    <property type="term" value="F:phosphoprotein phosphatase activity"/>
    <property type="evidence" value="ECO:0007669"/>
    <property type="project" value="TreeGrafter"/>
</dbReference>
<organism evidence="11 12">
    <name type="scientific">Clostridium disporicum</name>
    <dbReference type="NCBI Taxonomy" id="84024"/>
    <lineage>
        <taxon>Bacteria</taxon>
        <taxon>Bacillati</taxon>
        <taxon>Bacillota</taxon>
        <taxon>Clostridia</taxon>
        <taxon>Eubacteriales</taxon>
        <taxon>Clostridiaceae</taxon>
        <taxon>Clostridium</taxon>
    </lineage>
</organism>
<evidence type="ECO:0000256" key="6">
    <source>
        <dbReference type="ARBA" id="ARBA00022777"/>
    </source>
</evidence>
<name>A0A174KTV9_9CLOT</name>
<dbReference type="InterPro" id="IPR036890">
    <property type="entry name" value="HATPase_C_sf"/>
</dbReference>
<keyword evidence="5 11" id="KW-0808">Transferase</keyword>
<evidence type="ECO:0000313" key="11">
    <source>
        <dbReference type="EMBL" id="CUP13258.1"/>
    </source>
</evidence>
<evidence type="ECO:0000313" key="12">
    <source>
        <dbReference type="Proteomes" id="UP000095594"/>
    </source>
</evidence>
<dbReference type="FunFam" id="3.30.565.10:FF:000006">
    <property type="entry name" value="Sensor histidine kinase WalK"/>
    <property type="match status" value="1"/>
</dbReference>
<dbReference type="OrthoDB" id="9786919at2"/>
<keyword evidence="6 11" id="KW-0418">Kinase</keyword>
<dbReference type="InterPro" id="IPR003661">
    <property type="entry name" value="HisK_dim/P_dom"/>
</dbReference>
<dbReference type="GO" id="GO:0016036">
    <property type="term" value="P:cellular response to phosphate starvation"/>
    <property type="evidence" value="ECO:0007669"/>
    <property type="project" value="TreeGrafter"/>
</dbReference>
<dbReference type="Gene3D" id="1.10.287.130">
    <property type="match status" value="1"/>
</dbReference>
<evidence type="ECO:0000259" key="10">
    <source>
        <dbReference type="PROSITE" id="PS50109"/>
    </source>
</evidence>
<sequence>MNKVKKNKNVTSIAIKLNAISVRDLFLKFLILNACLMFVLIVIWCMDSEKSFFGEVVQNAQRHIDFYPIETATYTVIWDNGKTLVKDASNFLYTVRKIFIVLVIIQGIFLVEEIIFGTARVRKRLKPLNDIAETASRLSNMAFDEEKFHSLEDAIANISPVTSDERIHIGDSELQGLEDAINKLLDRMRDSYRQQARFVSDASHELRTPISVIQGYANMLDRWGKNDEEVLEESITAIKSESENMKNLVEQLLFLARGINGKTQLTMTEFLLNDMISEVFEESKMIDENHIYTYINSENISIKGDIGLLKQTARILVENAAKYTESGEEIMLKVGRNHKGEPYFSVQDNGIGIDAEDVPHIFERFFRADTARVRKNGGTGLGLSIAKWIIDNHKGYFSVLSRKEIGTRVTVYLPQIYS</sequence>
<dbReference type="SUPFAM" id="SSF47384">
    <property type="entry name" value="Homodimeric domain of signal transducing histidine kinase"/>
    <property type="match status" value="1"/>
</dbReference>
<feature type="transmembrane region" description="Helical" evidence="9">
    <location>
        <begin position="98"/>
        <end position="116"/>
    </location>
</feature>
<dbReference type="InterPro" id="IPR004358">
    <property type="entry name" value="Sig_transdc_His_kin-like_C"/>
</dbReference>
<evidence type="ECO:0000256" key="5">
    <source>
        <dbReference type="ARBA" id="ARBA00022679"/>
    </source>
</evidence>
<evidence type="ECO:0000256" key="2">
    <source>
        <dbReference type="ARBA" id="ARBA00004370"/>
    </source>
</evidence>
<keyword evidence="4" id="KW-0597">Phosphoprotein</keyword>
<proteinExistence type="predicted"/>
<dbReference type="Gene3D" id="3.30.565.10">
    <property type="entry name" value="Histidine kinase-like ATPase, C-terminal domain"/>
    <property type="match status" value="1"/>
</dbReference>
<keyword evidence="7" id="KW-0902">Two-component regulatory system</keyword>
<dbReference type="EC" id="2.7.13.3" evidence="3"/>
<reference evidence="11 12" key="1">
    <citation type="submission" date="2015-09" db="EMBL/GenBank/DDBJ databases">
        <authorList>
            <consortium name="Pathogen Informatics"/>
        </authorList>
    </citation>
    <scope>NUCLEOTIDE SEQUENCE [LARGE SCALE GENOMIC DNA]</scope>
    <source>
        <strain evidence="11 12">2789STDY5834856</strain>
    </source>
</reference>
<dbReference type="SMART" id="SM00387">
    <property type="entry name" value="HATPase_c"/>
    <property type="match status" value="1"/>
</dbReference>
<dbReference type="SMART" id="SM00388">
    <property type="entry name" value="HisKA"/>
    <property type="match status" value="1"/>
</dbReference>
<dbReference type="Proteomes" id="UP000095594">
    <property type="component" value="Unassembled WGS sequence"/>
</dbReference>